<feature type="transmembrane region" description="Helical" evidence="1">
    <location>
        <begin position="307"/>
        <end position="327"/>
    </location>
</feature>
<dbReference type="Pfam" id="PF05975">
    <property type="entry name" value="EcsB"/>
    <property type="match status" value="1"/>
</dbReference>
<reference evidence="2 3" key="1">
    <citation type="journal article" date="2016" name="Sci. Rep.">
        <title>Complete genome sequence and transcriptomic analysis of a novel marine strain Bacillus weihaiensis reveals the mechanism of brown algae degradation.</title>
        <authorList>
            <person name="Zhu Y."/>
            <person name="Chen P."/>
            <person name="Bao Y."/>
            <person name="Men Y."/>
            <person name="Zeng Y."/>
            <person name="Yang J."/>
            <person name="Sun J."/>
            <person name="Sun Y."/>
        </authorList>
    </citation>
    <scope>NUCLEOTIDE SEQUENCE [LARGE SCALE GENOMIC DNA]</scope>
    <source>
        <strain evidence="2 3">Alg07</strain>
    </source>
</reference>
<keyword evidence="1" id="KW-0812">Transmembrane</keyword>
<evidence type="ECO:0000313" key="3">
    <source>
        <dbReference type="Proteomes" id="UP000181936"/>
    </source>
</evidence>
<keyword evidence="3" id="KW-1185">Reference proteome</keyword>
<keyword evidence="1" id="KW-1133">Transmembrane helix</keyword>
<feature type="transmembrane region" description="Helical" evidence="1">
    <location>
        <begin position="59"/>
        <end position="80"/>
    </location>
</feature>
<feature type="transmembrane region" description="Helical" evidence="1">
    <location>
        <begin position="347"/>
        <end position="368"/>
    </location>
</feature>
<dbReference type="GO" id="GO:0016020">
    <property type="term" value="C:membrane"/>
    <property type="evidence" value="ECO:0007669"/>
    <property type="project" value="InterPro"/>
</dbReference>
<name>A0A1L3MUN8_9BACI</name>
<sequence>MNSIEEIWKTRINHHINETRSYLKYMLNDHLLFVFIFLAAGGALTYSRWLKSVSTDFPAVLIMTIVFTLILITSSVRTLLKDADIMFLLPMEHKMESYFKKAMFYSFISQSGIIAVTLILFTPLYGKVMDSNGATLLISLLLLFLMKYWNVRVSWKIDYFTEKTVKVNDLIVRLAINACGIYFIFAQQSIFFLIVLVIMALYDLYFGKVVGKKALKWEQLIVKEEGKKQSFYKLANLFTDVPKLKKQAKRRKYLDFLLKQVAYHQDHVYEYLFLRAFLRTGDYLGIMVRLTLIGSVIITFLNEQLIGNLLVILLFLFLTGIQMMSLAKHFELLELPQLYPRADQKKVASFLKIVFRILVVQVIIYSVIPLMKGNILVSGSLLAIGIGFAALFVYGYMGGRVRKT</sequence>
<dbReference type="RefSeq" id="WP_072580839.1">
    <property type="nucleotide sequence ID" value="NZ_CP016020.1"/>
</dbReference>
<keyword evidence="1" id="KW-0472">Membrane</keyword>
<evidence type="ECO:0000256" key="1">
    <source>
        <dbReference type="SAM" id="Phobius"/>
    </source>
</evidence>
<feature type="transmembrane region" description="Helical" evidence="1">
    <location>
        <begin position="374"/>
        <end position="397"/>
    </location>
</feature>
<dbReference type="STRING" id="1547283.A9C19_15550"/>
<proteinExistence type="predicted"/>
<dbReference type="KEGG" id="bwh:A9C19_15550"/>
<feature type="transmembrane region" description="Helical" evidence="1">
    <location>
        <begin position="283"/>
        <end position="301"/>
    </location>
</feature>
<feature type="transmembrane region" description="Helical" evidence="1">
    <location>
        <begin position="30"/>
        <end position="47"/>
    </location>
</feature>
<dbReference type="Proteomes" id="UP000181936">
    <property type="component" value="Chromosome"/>
</dbReference>
<feature type="transmembrane region" description="Helical" evidence="1">
    <location>
        <begin position="131"/>
        <end position="149"/>
    </location>
</feature>
<dbReference type="InterPro" id="IPR010288">
    <property type="entry name" value="EcsB_ABC"/>
</dbReference>
<gene>
    <name evidence="2" type="ORF">A9C19_15550</name>
</gene>
<feature type="transmembrane region" description="Helical" evidence="1">
    <location>
        <begin position="191"/>
        <end position="210"/>
    </location>
</feature>
<accession>A0A1L3MUN8</accession>
<feature type="transmembrane region" description="Helical" evidence="1">
    <location>
        <begin position="101"/>
        <end position="125"/>
    </location>
</feature>
<evidence type="ECO:0008006" key="4">
    <source>
        <dbReference type="Google" id="ProtNLM"/>
    </source>
</evidence>
<evidence type="ECO:0000313" key="2">
    <source>
        <dbReference type="EMBL" id="APH06039.1"/>
    </source>
</evidence>
<dbReference type="PIRSF" id="PIRSF037259">
    <property type="entry name" value="EcsB_ABC"/>
    <property type="match status" value="1"/>
</dbReference>
<protein>
    <recommendedName>
        <fullName evidence="4">ABC transporter permease</fullName>
    </recommendedName>
</protein>
<organism evidence="2 3">
    <name type="scientific">Bacillus weihaiensis</name>
    <dbReference type="NCBI Taxonomy" id="1547283"/>
    <lineage>
        <taxon>Bacteria</taxon>
        <taxon>Bacillati</taxon>
        <taxon>Bacillota</taxon>
        <taxon>Bacilli</taxon>
        <taxon>Bacillales</taxon>
        <taxon>Bacillaceae</taxon>
        <taxon>Bacillus</taxon>
    </lineage>
</organism>
<dbReference type="OrthoDB" id="2447941at2"/>
<dbReference type="AlphaFoldDB" id="A0A1L3MUN8"/>
<dbReference type="EMBL" id="CP016020">
    <property type="protein sequence ID" value="APH06039.1"/>
    <property type="molecule type" value="Genomic_DNA"/>
</dbReference>